<feature type="compositionally biased region" description="Basic and acidic residues" evidence="1">
    <location>
        <begin position="18"/>
        <end position="32"/>
    </location>
</feature>
<keyword evidence="3" id="KW-1185">Reference proteome</keyword>
<organism evidence="2 3">
    <name type="scientific">Panicum virgatum</name>
    <name type="common">Blackwell switchgrass</name>
    <dbReference type="NCBI Taxonomy" id="38727"/>
    <lineage>
        <taxon>Eukaryota</taxon>
        <taxon>Viridiplantae</taxon>
        <taxon>Streptophyta</taxon>
        <taxon>Embryophyta</taxon>
        <taxon>Tracheophyta</taxon>
        <taxon>Spermatophyta</taxon>
        <taxon>Magnoliopsida</taxon>
        <taxon>Liliopsida</taxon>
        <taxon>Poales</taxon>
        <taxon>Poaceae</taxon>
        <taxon>PACMAD clade</taxon>
        <taxon>Panicoideae</taxon>
        <taxon>Panicodae</taxon>
        <taxon>Paniceae</taxon>
        <taxon>Panicinae</taxon>
        <taxon>Panicum</taxon>
        <taxon>Panicum sect. Hiantes</taxon>
    </lineage>
</organism>
<evidence type="ECO:0000313" key="2">
    <source>
        <dbReference type="EMBL" id="KAG2563421.1"/>
    </source>
</evidence>
<accession>A0A8T0PM96</accession>
<gene>
    <name evidence="2" type="ORF">PVAP13_8KG350906</name>
</gene>
<comment type="caution">
    <text evidence="2">The sequence shown here is derived from an EMBL/GenBank/DDBJ whole genome shotgun (WGS) entry which is preliminary data.</text>
</comment>
<dbReference type="Proteomes" id="UP000823388">
    <property type="component" value="Chromosome 8K"/>
</dbReference>
<dbReference type="AlphaFoldDB" id="A0A8T0PM96"/>
<evidence type="ECO:0000313" key="3">
    <source>
        <dbReference type="Proteomes" id="UP000823388"/>
    </source>
</evidence>
<dbReference type="EMBL" id="CM029051">
    <property type="protein sequence ID" value="KAG2563421.1"/>
    <property type="molecule type" value="Genomic_DNA"/>
</dbReference>
<evidence type="ECO:0000256" key="1">
    <source>
        <dbReference type="SAM" id="MobiDB-lite"/>
    </source>
</evidence>
<reference evidence="2" key="1">
    <citation type="submission" date="2020-05" db="EMBL/GenBank/DDBJ databases">
        <title>WGS assembly of Panicum virgatum.</title>
        <authorList>
            <person name="Lovell J.T."/>
            <person name="Jenkins J."/>
            <person name="Shu S."/>
            <person name="Juenger T.E."/>
            <person name="Schmutz J."/>
        </authorList>
    </citation>
    <scope>NUCLEOTIDE SEQUENCE</scope>
    <source>
        <strain evidence="2">AP13</strain>
    </source>
</reference>
<name>A0A8T0PM96_PANVG</name>
<feature type="region of interest" description="Disordered" evidence="1">
    <location>
        <begin position="77"/>
        <end position="101"/>
    </location>
</feature>
<protein>
    <submittedName>
        <fullName evidence="2">Uncharacterized protein</fullName>
    </submittedName>
</protein>
<feature type="compositionally biased region" description="Basic and acidic residues" evidence="1">
    <location>
        <begin position="91"/>
        <end position="101"/>
    </location>
</feature>
<proteinExistence type="predicted"/>
<sequence>MDDANSRRTGRRGCPHADTGRDGARSPCDDATRAGASSWLAGTGRLAAERSGDARDVGGGFTERKMTAPELLRCARRRSAATEQRCRGGGRRREESSKPVERTAALAASATPIGGIHALHRPAGVLHPLRRLRGAVRHRGRGGVAPCHRGLPVQAPPRAPWPQDTPPCFPSFMLRIPSPLGCRAWAFGPFGSIYSGYGKFGFCKLRTEMSITETGTEPE</sequence>
<feature type="region of interest" description="Disordered" evidence="1">
    <location>
        <begin position="1"/>
        <end position="36"/>
    </location>
</feature>